<evidence type="ECO:0000256" key="1">
    <source>
        <dbReference type="ARBA" id="ARBA00022691"/>
    </source>
</evidence>
<dbReference type="AlphaFoldDB" id="A0A812SZJ8"/>
<organism evidence="3 4">
    <name type="scientific">Symbiodinium natans</name>
    <dbReference type="NCBI Taxonomy" id="878477"/>
    <lineage>
        <taxon>Eukaryota</taxon>
        <taxon>Sar</taxon>
        <taxon>Alveolata</taxon>
        <taxon>Dinophyceae</taxon>
        <taxon>Suessiales</taxon>
        <taxon>Symbiodiniaceae</taxon>
        <taxon>Symbiodinium</taxon>
    </lineage>
</organism>
<evidence type="ECO:0000313" key="3">
    <source>
        <dbReference type="EMBL" id="CAE7506589.1"/>
    </source>
</evidence>
<protein>
    <submittedName>
        <fullName evidence="3">PRMT10 protein</fullName>
    </submittedName>
</protein>
<evidence type="ECO:0000313" key="4">
    <source>
        <dbReference type="Proteomes" id="UP000604046"/>
    </source>
</evidence>
<dbReference type="OrthoDB" id="418565at2759"/>
<dbReference type="InterPro" id="IPR029063">
    <property type="entry name" value="SAM-dependent_MTases_sf"/>
</dbReference>
<dbReference type="GO" id="GO:0016274">
    <property type="term" value="F:protein-arginine N-methyltransferase activity"/>
    <property type="evidence" value="ECO:0007669"/>
    <property type="project" value="InterPro"/>
</dbReference>
<sequence length="364" mass="40677">MRQRRPSLRSSIFAFAWLLCSQQIFTSFLAPLGHRTSSTAESRSTASRRHLLSLAPSLVTTLPVMPTDAEEAPQLTASWPAKDGVQFLRFYEEQYNAERDDTRRTPQFIKAIQERIRGREGLTVLDIGTGPFALFATVAARAGAKKVYAVEGNPEAADRARTFLQEQEDIPEGVIEVIDGFSTAVSLPEKVDLVLAEVVGAFATQENIVASMRDAQRRHMKDPSNPENYIPAAVQTWTAPVSYALHPVLAPPKFAKLEGQPLTLNPRDRTLELISDPQVLEEIRFGQGELPSGRWEQKPLNFKVMEDRLRSNYDQYFEALTTKEDTKADSARPGDILKISESAELSQDLLTPVKYSFQGELLRS</sequence>
<gene>
    <name evidence="3" type="primary">PRMT10</name>
    <name evidence="3" type="ORF">SNAT2548_LOCUS28377</name>
</gene>
<keyword evidence="1" id="KW-0949">S-adenosyl-L-methionine</keyword>
<dbReference type="GO" id="GO:0005634">
    <property type="term" value="C:nucleus"/>
    <property type="evidence" value="ECO:0007669"/>
    <property type="project" value="TreeGrafter"/>
</dbReference>
<dbReference type="Proteomes" id="UP000604046">
    <property type="component" value="Unassembled WGS sequence"/>
</dbReference>
<dbReference type="PANTHER" id="PTHR11006:SF53">
    <property type="entry name" value="PROTEIN ARGININE N-METHYLTRANSFERASE 3"/>
    <property type="match status" value="1"/>
</dbReference>
<feature type="chain" id="PRO_5032822987" evidence="2">
    <location>
        <begin position="23"/>
        <end position="364"/>
    </location>
</feature>
<dbReference type="GO" id="GO:0042054">
    <property type="term" value="F:histone methyltransferase activity"/>
    <property type="evidence" value="ECO:0007669"/>
    <property type="project" value="TreeGrafter"/>
</dbReference>
<comment type="caution">
    <text evidence="3">The sequence shown here is derived from an EMBL/GenBank/DDBJ whole genome shotgun (WGS) entry which is preliminary data.</text>
</comment>
<name>A0A812SZJ8_9DINO</name>
<keyword evidence="2" id="KW-0732">Signal</keyword>
<dbReference type="PANTHER" id="PTHR11006">
    <property type="entry name" value="PROTEIN ARGININE N-METHYLTRANSFERASE"/>
    <property type="match status" value="1"/>
</dbReference>
<dbReference type="InterPro" id="IPR025799">
    <property type="entry name" value="Arg_MeTrfase"/>
</dbReference>
<keyword evidence="4" id="KW-1185">Reference proteome</keyword>
<feature type="signal peptide" evidence="2">
    <location>
        <begin position="1"/>
        <end position="22"/>
    </location>
</feature>
<evidence type="ECO:0000256" key="2">
    <source>
        <dbReference type="SAM" id="SignalP"/>
    </source>
</evidence>
<dbReference type="SUPFAM" id="SSF53335">
    <property type="entry name" value="S-adenosyl-L-methionine-dependent methyltransferases"/>
    <property type="match status" value="1"/>
</dbReference>
<reference evidence="3" key="1">
    <citation type="submission" date="2021-02" db="EMBL/GenBank/DDBJ databases">
        <authorList>
            <person name="Dougan E. K."/>
            <person name="Rhodes N."/>
            <person name="Thang M."/>
            <person name="Chan C."/>
        </authorList>
    </citation>
    <scope>NUCLEOTIDE SEQUENCE</scope>
</reference>
<dbReference type="Gene3D" id="3.40.50.150">
    <property type="entry name" value="Vaccinia Virus protein VP39"/>
    <property type="match status" value="1"/>
</dbReference>
<dbReference type="EMBL" id="CAJNDS010002514">
    <property type="protein sequence ID" value="CAE7506589.1"/>
    <property type="molecule type" value="Genomic_DNA"/>
</dbReference>
<accession>A0A812SZJ8</accession>
<proteinExistence type="predicted"/>